<feature type="region of interest" description="Disordered" evidence="1">
    <location>
        <begin position="115"/>
        <end position="149"/>
    </location>
</feature>
<name>A0A8J7VS70_9GAMM</name>
<keyword evidence="4" id="KW-1185">Reference proteome</keyword>
<evidence type="ECO:0000256" key="1">
    <source>
        <dbReference type="SAM" id="MobiDB-lite"/>
    </source>
</evidence>
<dbReference type="InterPro" id="IPR005358">
    <property type="entry name" value="Puta_zinc/iron-chelating_dom"/>
</dbReference>
<accession>A0A8J7VS70</accession>
<dbReference type="AlphaFoldDB" id="A0A8J7VS70"/>
<evidence type="ECO:0000313" key="4">
    <source>
        <dbReference type="Proteomes" id="UP000675747"/>
    </source>
</evidence>
<evidence type="ECO:0000313" key="2">
    <source>
        <dbReference type="EMBL" id="MBR0561932.1"/>
    </source>
</evidence>
<sequence>MHPCLTCGACCTMYRVGFHWSEAEPELGGVVPRELTEVLDGHRLAMKGTWAKTPRCIALDAEIGTYSRCSIHPVRPSVCRDVPASWEHGAPSPQCDKARAAYGLPVLTAADWPVVQAPGSDAAPANEPVAPELDHDDDPSPPTRPPLAA</sequence>
<comment type="caution">
    <text evidence="2">The sequence shown here is derived from an EMBL/GenBank/DDBJ whole genome shotgun (WGS) entry which is preliminary data.</text>
</comment>
<protein>
    <submittedName>
        <fullName evidence="2">YkgJ family cysteine cluster protein</fullName>
    </submittedName>
</protein>
<evidence type="ECO:0000313" key="3">
    <source>
        <dbReference type="EMBL" id="MBS7455738.1"/>
    </source>
</evidence>
<organism evidence="2">
    <name type="scientific">Coralloluteibacterium stylophorae</name>
    <dbReference type="NCBI Taxonomy" id="1776034"/>
    <lineage>
        <taxon>Bacteria</taxon>
        <taxon>Pseudomonadati</taxon>
        <taxon>Pseudomonadota</taxon>
        <taxon>Gammaproteobacteria</taxon>
        <taxon>Lysobacterales</taxon>
        <taxon>Lysobacteraceae</taxon>
        <taxon>Coralloluteibacterium</taxon>
    </lineage>
</organism>
<feature type="compositionally biased region" description="Pro residues" evidence="1">
    <location>
        <begin position="140"/>
        <end position="149"/>
    </location>
</feature>
<proteinExistence type="predicted"/>
<reference evidence="3 4" key="1">
    <citation type="journal article" date="2021" name="Microbiol. Resour. Announc.">
        <title>Draft Genome Sequence of Coralloluteibacterium stylophorae LMG 29479T.</title>
        <authorList>
            <person name="Karlyshev A.V."/>
            <person name="Kudryashova E.B."/>
            <person name="Ariskina E.V."/>
            <person name="Conroy A.P."/>
            <person name="Abidueva E.Y."/>
        </authorList>
    </citation>
    <scope>NUCLEOTIDE SEQUENCE [LARGE SCALE GENOMIC DNA]</scope>
    <source>
        <strain evidence="3 4">LMG 29479</strain>
    </source>
</reference>
<dbReference type="Pfam" id="PF03692">
    <property type="entry name" value="CxxCxxCC"/>
    <property type="match status" value="1"/>
</dbReference>
<reference evidence="2" key="2">
    <citation type="submission" date="2021-04" db="EMBL/GenBank/DDBJ databases">
        <authorList>
            <person name="Karlyshev A.V."/>
        </authorList>
    </citation>
    <scope>NUCLEOTIDE SEQUENCE</scope>
    <source>
        <strain evidence="2">LMG 29479</strain>
    </source>
</reference>
<dbReference type="RefSeq" id="WP_211925896.1">
    <property type="nucleotide sequence ID" value="NZ_JAGQFT020000001.1"/>
</dbReference>
<dbReference type="EMBL" id="JAGQFT010000027">
    <property type="protein sequence ID" value="MBR0561932.1"/>
    <property type="molecule type" value="Genomic_DNA"/>
</dbReference>
<dbReference type="EMBL" id="JAGQFT020000001">
    <property type="protein sequence ID" value="MBS7455738.1"/>
    <property type="molecule type" value="Genomic_DNA"/>
</dbReference>
<dbReference type="Proteomes" id="UP000675747">
    <property type="component" value="Unassembled WGS sequence"/>
</dbReference>
<gene>
    <name evidence="3" type="ORF">KB893_001125</name>
    <name evidence="2" type="ORF">KB893_05315</name>
</gene>